<evidence type="ECO:0000313" key="3">
    <source>
        <dbReference type="Proteomes" id="UP001174909"/>
    </source>
</evidence>
<dbReference type="EMBL" id="CASHTH010003778">
    <property type="protein sequence ID" value="CAI8049141.1"/>
    <property type="molecule type" value="Genomic_DNA"/>
</dbReference>
<protein>
    <submittedName>
        <fullName evidence="2">Uncharacterized protein</fullName>
    </submittedName>
</protein>
<reference evidence="2" key="1">
    <citation type="submission" date="2023-03" db="EMBL/GenBank/DDBJ databases">
        <authorList>
            <person name="Steffen K."/>
            <person name="Cardenas P."/>
        </authorList>
    </citation>
    <scope>NUCLEOTIDE SEQUENCE</scope>
</reference>
<evidence type="ECO:0000256" key="1">
    <source>
        <dbReference type="SAM" id="MobiDB-lite"/>
    </source>
</evidence>
<organism evidence="2 3">
    <name type="scientific">Geodia barretti</name>
    <name type="common">Barrett's horny sponge</name>
    <dbReference type="NCBI Taxonomy" id="519541"/>
    <lineage>
        <taxon>Eukaryota</taxon>
        <taxon>Metazoa</taxon>
        <taxon>Porifera</taxon>
        <taxon>Demospongiae</taxon>
        <taxon>Heteroscleromorpha</taxon>
        <taxon>Tetractinellida</taxon>
        <taxon>Astrophorina</taxon>
        <taxon>Geodiidae</taxon>
        <taxon>Geodia</taxon>
    </lineage>
</organism>
<feature type="region of interest" description="Disordered" evidence="1">
    <location>
        <begin position="132"/>
        <end position="151"/>
    </location>
</feature>
<sequence length="151" mass="17350">MRSTPGCVADSLYYTQEMAWHRLLSSSSRPLTRRLSSYQERLVEEETHAASVKNTWKRIKGRSIIPIPTFRGLTSESEPSRFHGEMVIRPCSIIPTPILDQMRAQRPLRPPKPSVRRWGDCGYSTSMKMLSRETRRDGDISKRCSAGKRNI</sequence>
<comment type="caution">
    <text evidence="2">The sequence shown here is derived from an EMBL/GenBank/DDBJ whole genome shotgun (WGS) entry which is preliminary data.</text>
</comment>
<gene>
    <name evidence="2" type="ORF">GBAR_LOCUS27061</name>
</gene>
<name>A0AA35TKC1_GEOBA</name>
<dbReference type="AlphaFoldDB" id="A0AA35TKC1"/>
<dbReference type="Proteomes" id="UP001174909">
    <property type="component" value="Unassembled WGS sequence"/>
</dbReference>
<feature type="compositionally biased region" description="Basic and acidic residues" evidence="1">
    <location>
        <begin position="132"/>
        <end position="142"/>
    </location>
</feature>
<accession>A0AA35TKC1</accession>
<evidence type="ECO:0000313" key="2">
    <source>
        <dbReference type="EMBL" id="CAI8049141.1"/>
    </source>
</evidence>
<proteinExistence type="predicted"/>
<keyword evidence="3" id="KW-1185">Reference proteome</keyword>